<comment type="caution">
    <text evidence="1">The sequence shown here is derived from an EMBL/GenBank/DDBJ whole genome shotgun (WGS) entry which is preliminary data.</text>
</comment>
<evidence type="ECO:0000313" key="2">
    <source>
        <dbReference type="Proteomes" id="UP001165121"/>
    </source>
</evidence>
<dbReference type="AlphaFoldDB" id="A0A9W6TTF7"/>
<protein>
    <submittedName>
        <fullName evidence="1">Unnamed protein product</fullName>
    </submittedName>
</protein>
<accession>A0A9W6TTF7</accession>
<gene>
    <name evidence="1" type="ORF">Pfra01_000197300</name>
</gene>
<sequence>MQCYNDHKQKHALKYQGVMATDGLFIDIYGLLLGVAMTSTYFAKAVVFSDSTVSAPTSSVCMVILRTQIDRHCRSGAKDPVLHEIRKLLASQ</sequence>
<organism evidence="1 2">
    <name type="scientific">Phytophthora fragariaefolia</name>
    <dbReference type="NCBI Taxonomy" id="1490495"/>
    <lineage>
        <taxon>Eukaryota</taxon>
        <taxon>Sar</taxon>
        <taxon>Stramenopiles</taxon>
        <taxon>Oomycota</taxon>
        <taxon>Peronosporomycetes</taxon>
        <taxon>Peronosporales</taxon>
        <taxon>Peronosporaceae</taxon>
        <taxon>Phytophthora</taxon>
    </lineage>
</organism>
<name>A0A9W6TTF7_9STRA</name>
<dbReference type="EMBL" id="BSXT01000155">
    <property type="protein sequence ID" value="GMF19324.1"/>
    <property type="molecule type" value="Genomic_DNA"/>
</dbReference>
<evidence type="ECO:0000313" key="1">
    <source>
        <dbReference type="EMBL" id="GMF19324.1"/>
    </source>
</evidence>
<proteinExistence type="predicted"/>
<reference evidence="1" key="1">
    <citation type="submission" date="2023-04" db="EMBL/GenBank/DDBJ databases">
        <title>Phytophthora fragariaefolia NBRC 109709.</title>
        <authorList>
            <person name="Ichikawa N."/>
            <person name="Sato H."/>
            <person name="Tonouchi N."/>
        </authorList>
    </citation>
    <scope>NUCLEOTIDE SEQUENCE</scope>
    <source>
        <strain evidence="1">NBRC 109709</strain>
    </source>
</reference>
<keyword evidence="2" id="KW-1185">Reference proteome</keyword>
<dbReference type="OrthoDB" id="122569at2759"/>
<dbReference type="Proteomes" id="UP001165121">
    <property type="component" value="Unassembled WGS sequence"/>
</dbReference>